<proteinExistence type="predicted"/>
<comment type="caution">
    <text evidence="1">The sequence shown here is derived from an EMBL/GenBank/DDBJ whole genome shotgun (WGS) entry which is preliminary data.</text>
</comment>
<feature type="non-terminal residue" evidence="1">
    <location>
        <position position="1"/>
    </location>
</feature>
<name>A0ABV3WZC1_9HYPH</name>
<dbReference type="RefSeq" id="WP_368804798.1">
    <property type="nucleotide sequence ID" value="NZ_JAZHFV010000009.1"/>
</dbReference>
<sequence>IAIAGYGNRSGNIRLNIVGGEPGRGTYAVGANSVEATPVEPIASAASVTTYASDTPSPARLAAAPVPLQQGTSAGASATKSGDTGDVTVATRSQQVSQPAAALVGSNRAELVSAVVTPSNDGILRVPAGGGSFTTVAVNNAGAGATLTAELSLSPVAGAASALPAGMSICRTDPATSTCIGARASSVTFEAASNMPVTFAAFVEHQGGEIAYDPATRLYVHFRQGSAVVGTASVSVCTIGKEGCEAGSRQSASLTDIAQ</sequence>
<keyword evidence="2" id="KW-1185">Reference proteome</keyword>
<evidence type="ECO:0000313" key="2">
    <source>
        <dbReference type="Proteomes" id="UP001559025"/>
    </source>
</evidence>
<accession>A0ABV3WZC1</accession>
<organism evidence="1 2">
    <name type="scientific">Neoaquamicrobium sediminum</name>
    <dbReference type="NCBI Taxonomy" id="1849104"/>
    <lineage>
        <taxon>Bacteria</taxon>
        <taxon>Pseudomonadati</taxon>
        <taxon>Pseudomonadota</taxon>
        <taxon>Alphaproteobacteria</taxon>
        <taxon>Hyphomicrobiales</taxon>
        <taxon>Phyllobacteriaceae</taxon>
        <taxon>Neoaquamicrobium</taxon>
    </lineage>
</organism>
<gene>
    <name evidence="1" type="ORF">V1479_22235</name>
</gene>
<evidence type="ECO:0000313" key="1">
    <source>
        <dbReference type="EMBL" id="MEX4010041.1"/>
    </source>
</evidence>
<dbReference type="Proteomes" id="UP001559025">
    <property type="component" value="Unassembled WGS sequence"/>
</dbReference>
<protein>
    <submittedName>
        <fullName evidence="1">Uncharacterized protein</fullName>
    </submittedName>
</protein>
<reference evidence="1 2" key="1">
    <citation type="submission" date="2024-01" db="EMBL/GenBank/DDBJ databases">
        <title>New evidence supports the origin of RcGTA from prophage.</title>
        <authorList>
            <person name="Xu Y."/>
            <person name="Liu B."/>
            <person name="Chen F."/>
        </authorList>
    </citation>
    <scope>NUCLEOTIDE SEQUENCE [LARGE SCALE GENOMIC DNA]</scope>
    <source>
        <strain evidence="1 2">CBW1107-2</strain>
    </source>
</reference>
<dbReference type="EMBL" id="JAZHFV010000009">
    <property type="protein sequence ID" value="MEX4010041.1"/>
    <property type="molecule type" value="Genomic_DNA"/>
</dbReference>